<dbReference type="Proteomes" id="UP000690515">
    <property type="component" value="Unassembled WGS sequence"/>
</dbReference>
<keyword evidence="3" id="KW-1185">Reference proteome</keyword>
<comment type="caution">
    <text evidence="2">The sequence shown here is derived from an EMBL/GenBank/DDBJ whole genome shotgun (WGS) entry which is preliminary data.</text>
</comment>
<dbReference type="InterPro" id="IPR003220">
    <property type="entry name" value="InsA_N_dom_Znf"/>
</dbReference>
<evidence type="ECO:0000259" key="1">
    <source>
        <dbReference type="Pfam" id="PF03811"/>
    </source>
</evidence>
<gene>
    <name evidence="2" type="ORF">KCG35_23400</name>
</gene>
<protein>
    <submittedName>
        <fullName evidence="2">IS1 family transposase</fullName>
    </submittedName>
</protein>
<accession>A0ABS5ZIV1</accession>
<sequence>MLNEIMFVAVVTVFCNKCGNNKVKKIGLSPQGKQRYLCKNQECKKSFILDYTNNETLKK</sequence>
<reference evidence="2 3" key="1">
    <citation type="submission" date="2021-04" db="EMBL/GenBank/DDBJ databases">
        <authorList>
            <person name="Pira H."/>
            <person name="Risdian C."/>
            <person name="Wink J."/>
        </authorList>
    </citation>
    <scope>NUCLEOTIDE SEQUENCE [LARGE SCALE GENOMIC DNA]</scope>
    <source>
        <strain evidence="2 3">WH53</strain>
    </source>
</reference>
<feature type="domain" description="InsA N-terminal zinc ribbon" evidence="1">
    <location>
        <begin position="9"/>
        <end position="40"/>
    </location>
</feature>
<organism evidence="2 3">
    <name type="scientific">Zooshikella harenae</name>
    <dbReference type="NCBI Taxonomy" id="2827238"/>
    <lineage>
        <taxon>Bacteria</taxon>
        <taxon>Pseudomonadati</taxon>
        <taxon>Pseudomonadota</taxon>
        <taxon>Gammaproteobacteria</taxon>
        <taxon>Oceanospirillales</taxon>
        <taxon>Zooshikellaceae</taxon>
        <taxon>Zooshikella</taxon>
    </lineage>
</organism>
<name>A0ABS5ZIV1_9GAMM</name>
<evidence type="ECO:0000313" key="2">
    <source>
        <dbReference type="EMBL" id="MBU2714004.1"/>
    </source>
</evidence>
<evidence type="ECO:0000313" key="3">
    <source>
        <dbReference type="Proteomes" id="UP000690515"/>
    </source>
</evidence>
<dbReference type="EMBL" id="JAGSOY010000132">
    <property type="protein sequence ID" value="MBU2714004.1"/>
    <property type="molecule type" value="Genomic_DNA"/>
</dbReference>
<dbReference type="Pfam" id="PF03811">
    <property type="entry name" value="Zn_ribbon_InsA"/>
    <property type="match status" value="1"/>
</dbReference>
<proteinExistence type="predicted"/>